<organism evidence="1 2">
    <name type="scientific">Aspergillus parasiticus</name>
    <dbReference type="NCBI Taxonomy" id="5067"/>
    <lineage>
        <taxon>Eukaryota</taxon>
        <taxon>Fungi</taxon>
        <taxon>Dikarya</taxon>
        <taxon>Ascomycota</taxon>
        <taxon>Pezizomycotina</taxon>
        <taxon>Eurotiomycetes</taxon>
        <taxon>Eurotiomycetidae</taxon>
        <taxon>Eurotiales</taxon>
        <taxon>Aspergillaceae</taxon>
        <taxon>Aspergillus</taxon>
        <taxon>Aspergillus subgen. Circumdati</taxon>
    </lineage>
</organism>
<protein>
    <submittedName>
        <fullName evidence="1">Uncharacterized protein</fullName>
    </submittedName>
</protein>
<accession>A0A5N6DR35</accession>
<proteinExistence type="predicted"/>
<dbReference type="VEuPathDB" id="FungiDB:BDV34DRAFT_224353"/>
<evidence type="ECO:0000313" key="2">
    <source>
        <dbReference type="Proteomes" id="UP000326532"/>
    </source>
</evidence>
<gene>
    <name evidence="1" type="ORF">BDV34DRAFT_224353</name>
</gene>
<dbReference type="EMBL" id="ML734962">
    <property type="protein sequence ID" value="KAB8206610.1"/>
    <property type="molecule type" value="Genomic_DNA"/>
</dbReference>
<sequence length="77" mass="8549">MTTRKLHYFDFGKDARATGVSAMAPVRALPASWYTSEDIAVEGDFPDRLEAYAARWVNFETKGSGFINVSKAENDVT</sequence>
<evidence type="ECO:0000313" key="1">
    <source>
        <dbReference type="EMBL" id="KAB8206610.1"/>
    </source>
</evidence>
<dbReference type="Proteomes" id="UP000326532">
    <property type="component" value="Unassembled WGS sequence"/>
</dbReference>
<name>A0A5N6DR35_ASPPA</name>
<keyword evidence="2" id="KW-1185">Reference proteome</keyword>
<reference evidence="1 2" key="1">
    <citation type="submission" date="2019-04" db="EMBL/GenBank/DDBJ databases">
        <title>Fungal friends and foes A comparative genomics study of 23 Aspergillus species from section Flavi.</title>
        <authorList>
            <consortium name="DOE Joint Genome Institute"/>
            <person name="Kjaerbolling I."/>
            <person name="Vesth T.C."/>
            <person name="Frisvad J.C."/>
            <person name="Nybo J.L."/>
            <person name="Theobald S."/>
            <person name="Kildgaard S."/>
            <person name="Petersen T.I."/>
            <person name="Kuo A."/>
            <person name="Sato A."/>
            <person name="Lyhne E.K."/>
            <person name="Kogle M.E."/>
            <person name="Wiebenga A."/>
            <person name="Kun R.S."/>
            <person name="Lubbers R.J."/>
            <person name="Makela M.R."/>
            <person name="Barry K."/>
            <person name="Chovatia M."/>
            <person name="Clum A."/>
            <person name="Daum C."/>
            <person name="Haridas S."/>
            <person name="He G."/>
            <person name="LaButti K."/>
            <person name="Lipzen A."/>
            <person name="Mondo S."/>
            <person name="Pangilinan J."/>
            <person name="Riley R."/>
            <person name="Salamov A."/>
            <person name="Simmons B.A."/>
            <person name="Magnuson J.K."/>
            <person name="Henrissat B."/>
            <person name="Mortensen U.H."/>
            <person name="Larsen T.O."/>
            <person name="De vries R.P."/>
            <person name="Grigoriev I.V."/>
            <person name="Machida M."/>
            <person name="Baker S.E."/>
            <person name="Andersen M.R."/>
        </authorList>
    </citation>
    <scope>NUCLEOTIDE SEQUENCE [LARGE SCALE GENOMIC DNA]</scope>
    <source>
        <strain evidence="1 2">CBS 117618</strain>
    </source>
</reference>
<dbReference type="AlphaFoldDB" id="A0A5N6DR35"/>